<dbReference type="InterPro" id="IPR025335">
    <property type="entry name" value="DUF4241"/>
</dbReference>
<name>A0A4U1IP92_9BACT</name>
<keyword evidence="2" id="KW-1185">Reference proteome</keyword>
<organism evidence="1 2">
    <name type="scientific">Polyangium fumosum</name>
    <dbReference type="NCBI Taxonomy" id="889272"/>
    <lineage>
        <taxon>Bacteria</taxon>
        <taxon>Pseudomonadati</taxon>
        <taxon>Myxococcota</taxon>
        <taxon>Polyangia</taxon>
        <taxon>Polyangiales</taxon>
        <taxon>Polyangiaceae</taxon>
        <taxon>Polyangium</taxon>
    </lineage>
</organism>
<proteinExistence type="predicted"/>
<sequence>MNAPGYALPRSFLPIRNAHLAGKKAAGVKEVVPAGEIVITTGRLVACDPLMQPERPPFERLLAPGKYPVHLFVAKEGSVIGFAEIRLRKTTIDHFELATIAGQDAADLREGQFFGYPVDAGLGCFADEAALRHLRDADAARRKAEGPSYGSYYDVVSPELRANGGRWVAHRPQGSTSESVMIFRSGDGDGTYATYFGLDADGEVACVVTSFNVFAEPVSPERKLQNVTEIFAPFVAAIERDIGAFLQSKGFSRPNAAYKVKSDGGELDLTYTRDGLAFQVRTTALYRSVLDAHFRWTRGRASLDVGNEHHKAGVALALPSALAIGDAAAYTFAAKIGASYTAHWDVLEPAVLGYLPIKAPKASKR</sequence>
<reference evidence="1 2" key="1">
    <citation type="submission" date="2019-04" db="EMBL/GenBank/DDBJ databases">
        <authorList>
            <person name="Li Y."/>
            <person name="Wang J."/>
        </authorList>
    </citation>
    <scope>NUCLEOTIDE SEQUENCE [LARGE SCALE GENOMIC DNA]</scope>
    <source>
        <strain evidence="1 2">DSM 14668</strain>
    </source>
</reference>
<protein>
    <submittedName>
        <fullName evidence="1">DUF4241 domain-containing protein</fullName>
    </submittedName>
</protein>
<dbReference type="Pfam" id="PF14025">
    <property type="entry name" value="DUF4241"/>
    <property type="match status" value="1"/>
</dbReference>
<evidence type="ECO:0000313" key="1">
    <source>
        <dbReference type="EMBL" id="TKC95791.1"/>
    </source>
</evidence>
<accession>A0A4U1IP92</accession>
<dbReference type="AlphaFoldDB" id="A0A4U1IP92"/>
<dbReference type="EMBL" id="SSMQ01000094">
    <property type="protein sequence ID" value="TKC95791.1"/>
    <property type="molecule type" value="Genomic_DNA"/>
</dbReference>
<dbReference type="OrthoDB" id="9789980at2"/>
<evidence type="ECO:0000313" key="2">
    <source>
        <dbReference type="Proteomes" id="UP000309215"/>
    </source>
</evidence>
<dbReference type="Proteomes" id="UP000309215">
    <property type="component" value="Unassembled WGS sequence"/>
</dbReference>
<gene>
    <name evidence="1" type="ORF">E8A74_46595</name>
</gene>
<comment type="caution">
    <text evidence="1">The sequence shown here is derived from an EMBL/GenBank/DDBJ whole genome shotgun (WGS) entry which is preliminary data.</text>
</comment>
<dbReference type="RefSeq" id="WP_136935644.1">
    <property type="nucleotide sequence ID" value="NZ_SSMQ01000094.1"/>
</dbReference>